<dbReference type="Pfam" id="PF02770">
    <property type="entry name" value="Acyl-CoA_dh_M"/>
    <property type="match status" value="1"/>
</dbReference>
<dbReference type="InterPro" id="IPR037069">
    <property type="entry name" value="AcylCoA_DH/ox_N_sf"/>
</dbReference>
<dbReference type="InterPro" id="IPR046373">
    <property type="entry name" value="Acyl-CoA_Oxase/DH_mid-dom_sf"/>
</dbReference>
<dbReference type="GO" id="GO:0003995">
    <property type="term" value="F:acyl-CoA dehydrogenase activity"/>
    <property type="evidence" value="ECO:0007669"/>
    <property type="project" value="InterPro"/>
</dbReference>
<proteinExistence type="predicted"/>
<dbReference type="EMBL" id="FNMZ01000001">
    <property type="protein sequence ID" value="SDW08466.1"/>
    <property type="molecule type" value="Genomic_DNA"/>
</dbReference>
<dbReference type="InterPro" id="IPR052161">
    <property type="entry name" value="Mycobact_Acyl-CoA_DH"/>
</dbReference>
<dbReference type="AlphaFoldDB" id="A0A1H2QMS9"/>
<dbReference type="Gene3D" id="1.10.540.10">
    <property type="entry name" value="Acyl-CoA dehydrogenase/oxidase, N-terminal domain"/>
    <property type="match status" value="1"/>
</dbReference>
<dbReference type="Gene3D" id="1.20.140.10">
    <property type="entry name" value="Butyryl-CoA Dehydrogenase, subunit A, domain 3"/>
    <property type="match status" value="1"/>
</dbReference>
<evidence type="ECO:0000259" key="6">
    <source>
        <dbReference type="Pfam" id="PF02771"/>
    </source>
</evidence>
<evidence type="ECO:0000256" key="4">
    <source>
        <dbReference type="ARBA" id="ARBA00023002"/>
    </source>
</evidence>
<dbReference type="InterPro" id="IPR009100">
    <property type="entry name" value="AcylCoA_DH/oxidase_NM_dom_sf"/>
</dbReference>
<feature type="domain" description="Acyl-CoA dehydrogenase/oxidase N-terminal" evidence="6">
    <location>
        <begin position="13"/>
        <end position="125"/>
    </location>
</feature>
<dbReference type="PANTHER" id="PTHR43292:SF4">
    <property type="entry name" value="ACYL-COA DEHYDROGENASE FADE34"/>
    <property type="match status" value="1"/>
</dbReference>
<dbReference type="RefSeq" id="WP_092679194.1">
    <property type="nucleotide sequence ID" value="NZ_FNMZ01000001.1"/>
</dbReference>
<name>A0A1H2QMS9_9RHOB</name>
<keyword evidence="2" id="KW-0285">Flavoprotein</keyword>
<evidence type="ECO:0000256" key="2">
    <source>
        <dbReference type="ARBA" id="ARBA00022630"/>
    </source>
</evidence>
<organism evidence="7 8">
    <name type="scientific">Albimonas donghaensis</name>
    <dbReference type="NCBI Taxonomy" id="356660"/>
    <lineage>
        <taxon>Bacteria</taxon>
        <taxon>Pseudomonadati</taxon>
        <taxon>Pseudomonadota</taxon>
        <taxon>Alphaproteobacteria</taxon>
        <taxon>Rhodobacterales</taxon>
        <taxon>Paracoccaceae</taxon>
        <taxon>Albimonas</taxon>
    </lineage>
</organism>
<dbReference type="Proteomes" id="UP000199118">
    <property type="component" value="Unassembled WGS sequence"/>
</dbReference>
<dbReference type="Gene3D" id="2.40.110.10">
    <property type="entry name" value="Butyryl-CoA Dehydrogenase, subunit A, domain 2"/>
    <property type="match status" value="1"/>
</dbReference>
<dbReference type="InterPro" id="IPR006089">
    <property type="entry name" value="Acyl-CoA_DH_CS"/>
</dbReference>
<dbReference type="OrthoDB" id="9780544at2"/>
<dbReference type="FunFam" id="2.40.110.10:FF:000011">
    <property type="entry name" value="Acyl-CoA dehydrogenase FadE34"/>
    <property type="match status" value="1"/>
</dbReference>
<keyword evidence="4" id="KW-0560">Oxidoreductase</keyword>
<evidence type="ECO:0000256" key="1">
    <source>
        <dbReference type="ARBA" id="ARBA00001974"/>
    </source>
</evidence>
<accession>A0A1H2QMS9</accession>
<dbReference type="Pfam" id="PF02771">
    <property type="entry name" value="Acyl-CoA_dh_N"/>
    <property type="match status" value="1"/>
</dbReference>
<dbReference type="STRING" id="356660.SAMN05444336_10199"/>
<gene>
    <name evidence="7" type="ORF">SAMN05444336_10199</name>
</gene>
<comment type="cofactor">
    <cofactor evidence="1">
        <name>FAD</name>
        <dbReference type="ChEBI" id="CHEBI:57692"/>
    </cofactor>
</comment>
<feature type="domain" description="Acyl-CoA oxidase/dehydrogenase middle" evidence="5">
    <location>
        <begin position="130"/>
        <end position="223"/>
    </location>
</feature>
<evidence type="ECO:0000259" key="5">
    <source>
        <dbReference type="Pfam" id="PF02770"/>
    </source>
</evidence>
<evidence type="ECO:0000313" key="8">
    <source>
        <dbReference type="Proteomes" id="UP000199118"/>
    </source>
</evidence>
<dbReference type="SUPFAM" id="SSF56645">
    <property type="entry name" value="Acyl-CoA dehydrogenase NM domain-like"/>
    <property type="match status" value="1"/>
</dbReference>
<sequence>MQTFRFAGARLPAEAEAARADVRAFLAKDREIGGWEPHRTTWTSFDAAFSARAGAAGFIATGFPEAYGGKGAPMLVRFAIAEEMLAAGAPCGAHWVAERQSGPQILRHGSARAKAEILPRIAAGDCFFGIGMSEPGSGSDLAAVRTRAVRDGDGWRINGAKIWTSNAHRAHYLIALVRTGDAGASRHAGLTQFVIDLSAPGVTTRPIHDLAGNHEFNEVFFDDFFVPDDMRVGGEGDGWSMVTAELAFERAGPDRYLSDIRLLVSLIDEIGAEPDRMEAAEIGRMTAHLAALRRMSASVSSMLDEGASPVTQAALVKDVGTGFERMVPETARRIRRTEPGPDAPGDYAQSLAETVLRAPSFTLRGGTQEILRGMIARGLGLR</sequence>
<protein>
    <submittedName>
        <fullName evidence="7">Acyl-CoA dehydrogenase</fullName>
    </submittedName>
</protein>
<dbReference type="PANTHER" id="PTHR43292">
    <property type="entry name" value="ACYL-COA DEHYDROGENASE"/>
    <property type="match status" value="1"/>
</dbReference>
<dbReference type="GO" id="GO:0050660">
    <property type="term" value="F:flavin adenine dinucleotide binding"/>
    <property type="evidence" value="ECO:0007669"/>
    <property type="project" value="InterPro"/>
</dbReference>
<dbReference type="InterPro" id="IPR013786">
    <property type="entry name" value="AcylCoA_DH/ox_N"/>
</dbReference>
<evidence type="ECO:0000256" key="3">
    <source>
        <dbReference type="ARBA" id="ARBA00022827"/>
    </source>
</evidence>
<dbReference type="InterPro" id="IPR006091">
    <property type="entry name" value="Acyl-CoA_Oxase/DH_mid-dom"/>
</dbReference>
<reference evidence="7 8" key="1">
    <citation type="submission" date="2016-10" db="EMBL/GenBank/DDBJ databases">
        <authorList>
            <person name="de Groot N.N."/>
        </authorList>
    </citation>
    <scope>NUCLEOTIDE SEQUENCE [LARGE SCALE GENOMIC DNA]</scope>
    <source>
        <strain evidence="7 8">DSM 17890</strain>
    </source>
</reference>
<dbReference type="GO" id="GO:0005886">
    <property type="term" value="C:plasma membrane"/>
    <property type="evidence" value="ECO:0007669"/>
    <property type="project" value="TreeGrafter"/>
</dbReference>
<keyword evidence="8" id="KW-1185">Reference proteome</keyword>
<evidence type="ECO:0000313" key="7">
    <source>
        <dbReference type="EMBL" id="SDW08466.1"/>
    </source>
</evidence>
<keyword evidence="3" id="KW-0274">FAD</keyword>
<dbReference type="PROSITE" id="PS00072">
    <property type="entry name" value="ACYL_COA_DH_1"/>
    <property type="match status" value="1"/>
</dbReference>